<sequence>MMPWRSIVEKRADDRSPSVPQSFVVLSVWRTTSKPCPLSSLADVPIFSLEIGRSPSQLMTADCGLMMMIDNSSNRCRLDQMMIMQDIEIHNKLCSKISILSTALDETLALETILKVCLLLLKCRFIKEGGQFFPEKTLSFMQVL</sequence>
<organism evidence="1 2">
    <name type="scientific">Caerostris darwini</name>
    <dbReference type="NCBI Taxonomy" id="1538125"/>
    <lineage>
        <taxon>Eukaryota</taxon>
        <taxon>Metazoa</taxon>
        <taxon>Ecdysozoa</taxon>
        <taxon>Arthropoda</taxon>
        <taxon>Chelicerata</taxon>
        <taxon>Arachnida</taxon>
        <taxon>Araneae</taxon>
        <taxon>Araneomorphae</taxon>
        <taxon>Entelegynae</taxon>
        <taxon>Araneoidea</taxon>
        <taxon>Araneidae</taxon>
        <taxon>Caerostris</taxon>
    </lineage>
</organism>
<dbReference type="Proteomes" id="UP001054837">
    <property type="component" value="Unassembled WGS sequence"/>
</dbReference>
<evidence type="ECO:0000313" key="1">
    <source>
        <dbReference type="EMBL" id="GIY09084.1"/>
    </source>
</evidence>
<accession>A0AAV4QLD9</accession>
<name>A0AAV4QLD9_9ARAC</name>
<reference evidence="1 2" key="1">
    <citation type="submission" date="2021-06" db="EMBL/GenBank/DDBJ databases">
        <title>Caerostris darwini draft genome.</title>
        <authorList>
            <person name="Kono N."/>
            <person name="Arakawa K."/>
        </authorList>
    </citation>
    <scope>NUCLEOTIDE SEQUENCE [LARGE SCALE GENOMIC DNA]</scope>
</reference>
<comment type="caution">
    <text evidence="1">The sequence shown here is derived from an EMBL/GenBank/DDBJ whole genome shotgun (WGS) entry which is preliminary data.</text>
</comment>
<evidence type="ECO:0000313" key="2">
    <source>
        <dbReference type="Proteomes" id="UP001054837"/>
    </source>
</evidence>
<proteinExistence type="predicted"/>
<gene>
    <name evidence="1" type="ORF">CDAR_234341</name>
</gene>
<protein>
    <submittedName>
        <fullName evidence="1">Uncharacterized protein</fullName>
    </submittedName>
</protein>
<dbReference type="EMBL" id="BPLQ01004579">
    <property type="protein sequence ID" value="GIY09084.1"/>
    <property type="molecule type" value="Genomic_DNA"/>
</dbReference>
<keyword evidence="2" id="KW-1185">Reference proteome</keyword>
<dbReference type="AlphaFoldDB" id="A0AAV4QLD9"/>